<feature type="non-terminal residue" evidence="1">
    <location>
        <position position="1"/>
    </location>
</feature>
<evidence type="ECO:0000313" key="1">
    <source>
        <dbReference type="EMBL" id="KAG0415810.1"/>
    </source>
</evidence>
<dbReference type="EMBL" id="JABSTQ010011024">
    <property type="protein sequence ID" value="KAG0415810.1"/>
    <property type="molecule type" value="Genomic_DNA"/>
</dbReference>
<name>A0AC60P8S8_IXOPE</name>
<proteinExistence type="predicted"/>
<protein>
    <submittedName>
        <fullName evidence="1">Uncharacterized protein</fullName>
    </submittedName>
</protein>
<evidence type="ECO:0000313" key="2">
    <source>
        <dbReference type="Proteomes" id="UP000805193"/>
    </source>
</evidence>
<keyword evidence="2" id="KW-1185">Reference proteome</keyword>
<reference evidence="1 2" key="1">
    <citation type="journal article" date="2020" name="Cell">
        <title>Large-Scale Comparative Analyses of Tick Genomes Elucidate Their Genetic Diversity and Vector Capacities.</title>
        <authorList>
            <consortium name="Tick Genome and Microbiome Consortium (TIGMIC)"/>
            <person name="Jia N."/>
            <person name="Wang J."/>
            <person name="Shi W."/>
            <person name="Du L."/>
            <person name="Sun Y."/>
            <person name="Zhan W."/>
            <person name="Jiang J.F."/>
            <person name="Wang Q."/>
            <person name="Zhang B."/>
            <person name="Ji P."/>
            <person name="Bell-Sakyi L."/>
            <person name="Cui X.M."/>
            <person name="Yuan T.T."/>
            <person name="Jiang B.G."/>
            <person name="Yang W.F."/>
            <person name="Lam T.T."/>
            <person name="Chang Q.C."/>
            <person name="Ding S.J."/>
            <person name="Wang X.J."/>
            <person name="Zhu J.G."/>
            <person name="Ruan X.D."/>
            <person name="Zhao L."/>
            <person name="Wei J.T."/>
            <person name="Ye R.Z."/>
            <person name="Que T.C."/>
            <person name="Du C.H."/>
            <person name="Zhou Y.H."/>
            <person name="Cheng J.X."/>
            <person name="Dai P.F."/>
            <person name="Guo W.B."/>
            <person name="Han X.H."/>
            <person name="Huang E.J."/>
            <person name="Li L.F."/>
            <person name="Wei W."/>
            <person name="Gao Y.C."/>
            <person name="Liu J.Z."/>
            <person name="Shao H.Z."/>
            <person name="Wang X."/>
            <person name="Wang C.C."/>
            <person name="Yang T.C."/>
            <person name="Huo Q.B."/>
            <person name="Li W."/>
            <person name="Chen H.Y."/>
            <person name="Chen S.E."/>
            <person name="Zhou L.G."/>
            <person name="Ni X.B."/>
            <person name="Tian J.H."/>
            <person name="Sheng Y."/>
            <person name="Liu T."/>
            <person name="Pan Y.S."/>
            <person name="Xia L.Y."/>
            <person name="Li J."/>
            <person name="Zhao F."/>
            <person name="Cao W.C."/>
        </authorList>
    </citation>
    <scope>NUCLEOTIDE SEQUENCE [LARGE SCALE GENOMIC DNA]</scope>
    <source>
        <strain evidence="1">Iper-2018</strain>
    </source>
</reference>
<comment type="caution">
    <text evidence="1">The sequence shown here is derived from an EMBL/GenBank/DDBJ whole genome shotgun (WGS) entry which is preliminary data.</text>
</comment>
<gene>
    <name evidence="1" type="ORF">HPB47_007007</name>
</gene>
<accession>A0AC60P8S8</accession>
<organism evidence="1 2">
    <name type="scientific">Ixodes persulcatus</name>
    <name type="common">Taiga tick</name>
    <dbReference type="NCBI Taxonomy" id="34615"/>
    <lineage>
        <taxon>Eukaryota</taxon>
        <taxon>Metazoa</taxon>
        <taxon>Ecdysozoa</taxon>
        <taxon>Arthropoda</taxon>
        <taxon>Chelicerata</taxon>
        <taxon>Arachnida</taxon>
        <taxon>Acari</taxon>
        <taxon>Parasitiformes</taxon>
        <taxon>Ixodida</taxon>
        <taxon>Ixodoidea</taxon>
        <taxon>Ixodidae</taxon>
        <taxon>Ixodinae</taxon>
        <taxon>Ixodes</taxon>
    </lineage>
</organism>
<sequence length="303" mass="32420">LFGVKCAGCLGSIAPSELVMRALEHVFHVACFACVVCGRTLQKGDQFVVRSGRLYCRPDFEKEMALVSMASQQQPPPHGHGAPIAGNAARGENGQVPGAGQNGQPAVRPDGRRGPKRPRTILTTAQRRAFKASFEISQKPCRKAWLCVAFCVSGENGTLLVEPSPGMVGPFGGPLVRETLAKETGLSVRIVQVWFQNQRAKDSKKSDDGRQSASPADLTCSYYGPTHGDPSYMKSEISMESETSLSGLEDVLISAGGGQPPALSEPHPMFPSSTPTVNPIDKLYSMQTSYFSNNECECLGASN</sequence>
<dbReference type="Proteomes" id="UP000805193">
    <property type="component" value="Unassembled WGS sequence"/>
</dbReference>